<dbReference type="Proteomes" id="UP000772434">
    <property type="component" value="Unassembled WGS sequence"/>
</dbReference>
<feature type="region of interest" description="Disordered" evidence="1">
    <location>
        <begin position="41"/>
        <end position="87"/>
    </location>
</feature>
<dbReference type="AlphaFoldDB" id="A0A9P5PLD3"/>
<feature type="region of interest" description="Disordered" evidence="1">
    <location>
        <begin position="103"/>
        <end position="135"/>
    </location>
</feature>
<comment type="caution">
    <text evidence="2">The sequence shown here is derived from an EMBL/GenBank/DDBJ whole genome shotgun (WGS) entry which is preliminary data.</text>
</comment>
<evidence type="ECO:0000256" key="1">
    <source>
        <dbReference type="SAM" id="MobiDB-lite"/>
    </source>
</evidence>
<sequence length="246" mass="27956">MSDHPSKPSTFFTNASDIIFTRDSTNRFHNVGGDLIEEVTYDSDEGELGQAPREHLPSARRQRHSTTGGSNSGSAREPPRKQHTAPETAGEFFTKAKSVKFEGQNNFSNVRRDMRSRRKERRSNSHQMYSAPHGVPHYEYDRSYTMQSQHSHGNGPPNHSMDPLSHNGYVTGTPTTGAPGQYYVNDPRTPPHHAQFPSHPNYVRAYTMPAAMPVYNHYSTDVPLEPELRTSPVDNWPRVYGREYHY</sequence>
<organism evidence="2 3">
    <name type="scientific">Rhodocollybia butyracea</name>
    <dbReference type="NCBI Taxonomy" id="206335"/>
    <lineage>
        <taxon>Eukaryota</taxon>
        <taxon>Fungi</taxon>
        <taxon>Dikarya</taxon>
        <taxon>Basidiomycota</taxon>
        <taxon>Agaricomycotina</taxon>
        <taxon>Agaricomycetes</taxon>
        <taxon>Agaricomycetidae</taxon>
        <taxon>Agaricales</taxon>
        <taxon>Marasmiineae</taxon>
        <taxon>Omphalotaceae</taxon>
        <taxon>Rhodocollybia</taxon>
    </lineage>
</organism>
<dbReference type="EMBL" id="JADNRY010000103">
    <property type="protein sequence ID" value="KAF9065441.1"/>
    <property type="molecule type" value="Genomic_DNA"/>
</dbReference>
<evidence type="ECO:0000313" key="2">
    <source>
        <dbReference type="EMBL" id="KAF9065441.1"/>
    </source>
</evidence>
<reference evidence="2" key="1">
    <citation type="submission" date="2020-11" db="EMBL/GenBank/DDBJ databases">
        <authorList>
            <consortium name="DOE Joint Genome Institute"/>
            <person name="Ahrendt S."/>
            <person name="Riley R."/>
            <person name="Andreopoulos W."/>
            <person name="Labutti K."/>
            <person name="Pangilinan J."/>
            <person name="Ruiz-Duenas F.J."/>
            <person name="Barrasa J.M."/>
            <person name="Sanchez-Garcia M."/>
            <person name="Camarero S."/>
            <person name="Miyauchi S."/>
            <person name="Serrano A."/>
            <person name="Linde D."/>
            <person name="Babiker R."/>
            <person name="Drula E."/>
            <person name="Ayuso-Fernandez I."/>
            <person name="Pacheco R."/>
            <person name="Padilla G."/>
            <person name="Ferreira P."/>
            <person name="Barriuso J."/>
            <person name="Kellner H."/>
            <person name="Castanera R."/>
            <person name="Alfaro M."/>
            <person name="Ramirez L."/>
            <person name="Pisabarro A.G."/>
            <person name="Kuo A."/>
            <person name="Tritt A."/>
            <person name="Lipzen A."/>
            <person name="He G."/>
            <person name="Yan M."/>
            <person name="Ng V."/>
            <person name="Cullen D."/>
            <person name="Martin F."/>
            <person name="Rosso M.-N."/>
            <person name="Henrissat B."/>
            <person name="Hibbett D."/>
            <person name="Martinez A.T."/>
            <person name="Grigoriev I.V."/>
        </authorList>
    </citation>
    <scope>NUCLEOTIDE SEQUENCE</scope>
    <source>
        <strain evidence="2">AH 40177</strain>
    </source>
</reference>
<protein>
    <submittedName>
        <fullName evidence="2">Uncharacterized protein</fullName>
    </submittedName>
</protein>
<keyword evidence="3" id="KW-1185">Reference proteome</keyword>
<feature type="region of interest" description="Disordered" evidence="1">
    <location>
        <begin position="147"/>
        <end position="178"/>
    </location>
</feature>
<feature type="compositionally biased region" description="Polar residues" evidence="1">
    <location>
        <begin position="168"/>
        <end position="178"/>
    </location>
</feature>
<proteinExistence type="predicted"/>
<gene>
    <name evidence="2" type="ORF">BDP27DRAFT_1424764</name>
</gene>
<feature type="compositionally biased region" description="Polar residues" evidence="1">
    <location>
        <begin position="65"/>
        <end position="74"/>
    </location>
</feature>
<name>A0A9P5PLD3_9AGAR</name>
<evidence type="ECO:0000313" key="3">
    <source>
        <dbReference type="Proteomes" id="UP000772434"/>
    </source>
</evidence>
<accession>A0A9P5PLD3</accession>